<dbReference type="Proteomes" id="UP000243217">
    <property type="component" value="Unassembled WGS sequence"/>
</dbReference>
<organism evidence="1 2">
    <name type="scientific">Thraustotheca clavata</name>
    <dbReference type="NCBI Taxonomy" id="74557"/>
    <lineage>
        <taxon>Eukaryota</taxon>
        <taxon>Sar</taxon>
        <taxon>Stramenopiles</taxon>
        <taxon>Oomycota</taxon>
        <taxon>Saprolegniomycetes</taxon>
        <taxon>Saprolegniales</taxon>
        <taxon>Achlyaceae</taxon>
        <taxon>Thraustotheca</taxon>
    </lineage>
</organism>
<dbReference type="EMBL" id="JNBS01003885">
    <property type="protein sequence ID" value="OQR85137.1"/>
    <property type="molecule type" value="Genomic_DNA"/>
</dbReference>
<keyword evidence="2" id="KW-1185">Reference proteome</keyword>
<evidence type="ECO:0000313" key="2">
    <source>
        <dbReference type="Proteomes" id="UP000243217"/>
    </source>
</evidence>
<reference evidence="1 2" key="1">
    <citation type="journal article" date="2014" name="Genome Biol. Evol.">
        <title>The secreted proteins of Achlya hypogyna and Thraustotheca clavata identify the ancestral oomycete secretome and reveal gene acquisitions by horizontal gene transfer.</title>
        <authorList>
            <person name="Misner I."/>
            <person name="Blouin N."/>
            <person name="Leonard G."/>
            <person name="Richards T.A."/>
            <person name="Lane C.E."/>
        </authorList>
    </citation>
    <scope>NUCLEOTIDE SEQUENCE [LARGE SCALE GENOMIC DNA]</scope>
    <source>
        <strain evidence="1 2">ATCC 34112</strain>
    </source>
</reference>
<name>A0A1V9YHJ7_9STRA</name>
<sequence>MGFGAILTPVFQAVHAEIGPICNIDLYWIPIPDELVHIALSFHSTVLSKIQLDPTFSAAFTALGPYPLHLTPLQWKNSSYQFYGGNPICGFGAGLSFIQKSFGFDDSCSTQNTLTINWNPFMSLFAYSMVDGNVSSVCQLLTNDEFILCFELMAMLKRVNLKLPSSLVATIPKI</sequence>
<accession>A0A1V9YHJ7</accession>
<gene>
    <name evidence="1" type="ORF">THRCLA_23059</name>
</gene>
<protein>
    <submittedName>
        <fullName evidence="1">Uncharacterized protein</fullName>
    </submittedName>
</protein>
<dbReference type="AlphaFoldDB" id="A0A1V9YHJ7"/>
<comment type="caution">
    <text evidence="1">The sequence shown here is derived from an EMBL/GenBank/DDBJ whole genome shotgun (WGS) entry which is preliminary data.</text>
</comment>
<evidence type="ECO:0000313" key="1">
    <source>
        <dbReference type="EMBL" id="OQR85137.1"/>
    </source>
</evidence>
<proteinExistence type="predicted"/>